<dbReference type="RefSeq" id="WP_394835848.1">
    <property type="nucleotide sequence ID" value="NZ_CP089929.1"/>
</dbReference>
<dbReference type="PROSITE" id="PS50106">
    <property type="entry name" value="PDZ"/>
    <property type="match status" value="1"/>
</dbReference>
<dbReference type="Pfam" id="PF17804">
    <property type="entry name" value="TSP_NTD"/>
    <property type="match status" value="1"/>
</dbReference>
<evidence type="ECO:0000313" key="9">
    <source>
        <dbReference type="Proteomes" id="UP001374803"/>
    </source>
</evidence>
<keyword evidence="3 5" id="KW-0378">Hydrolase</keyword>
<dbReference type="Pfam" id="PF00595">
    <property type="entry name" value="PDZ"/>
    <property type="match status" value="1"/>
</dbReference>
<dbReference type="Gene3D" id="2.30.42.10">
    <property type="match status" value="1"/>
</dbReference>
<evidence type="ECO:0000256" key="2">
    <source>
        <dbReference type="ARBA" id="ARBA00022670"/>
    </source>
</evidence>
<evidence type="ECO:0000256" key="6">
    <source>
        <dbReference type="SAM" id="MobiDB-lite"/>
    </source>
</evidence>
<evidence type="ECO:0000259" key="7">
    <source>
        <dbReference type="PROSITE" id="PS50106"/>
    </source>
</evidence>
<proteinExistence type="inferred from homology"/>
<dbReference type="EMBL" id="CP089983">
    <property type="protein sequence ID" value="WXB06197.1"/>
    <property type="molecule type" value="Genomic_DNA"/>
</dbReference>
<sequence>MRRSLALFVLLFSCRSPDGPDAGVPSPPAASQARPSDRDRDLPETPRDPRETVLSEAAITLLSEHVLGKPIDDATSKDAFERMVDDLDAAKIFLLEGDVQRLARFETEMDDELRSGDLVLGRKAAALLASRRRVVADIVAGVLAKPLDFTANESIETDPKKRAFCKSEEELTARWRGELKLRVLERTQELEEILEKRAQPKLNGKAADPDDAKRDAAAEKALGDIPPTFEGRRDKVQKELATRFATQFTRLAAVDKLVPAATFLNAVNGAFDPHTNYLPPAEEAELDIALTGRLEGIGATLREQEHYILVNDLVPGGAAWQQGNLEVGDLIMAVTQEGKAPVDVMDMPIGKVVSMIRGPKGTVVILTVKKADGSAKTISITRDIVRIEATYARGAVLKTKGSGDIGYVNLPGFYGESKMPGERNATDDMRTILTQISKKGVTSLVFDLRGNGGGLLTQARDIAGLFVKEGPIVQTKVGSGKVEVLRDTDPSIAFNGNVVVLVDRFSASAAEIVAGALQDYERAVVVGTGATHGKGTVQVVIDLDRQTKAKGDPLGLYKVTVQEYFRVSGGSTQLKGVVPDILLPDPMSFVESGERKLPHAIPWSTIGPAPFVKVQHAWKATDLASASATRTSSNVDLATVSRLANLMATRKDKTLKPLERTAWQAEYKRTRADLDALDPKKHEPKPLMEVVSLTPQTSSDPRLQRHLDKWKGILASDLWVDESAHILADMKKAH</sequence>
<dbReference type="Proteomes" id="UP001374803">
    <property type="component" value="Chromosome"/>
</dbReference>
<evidence type="ECO:0000256" key="4">
    <source>
        <dbReference type="ARBA" id="ARBA00022825"/>
    </source>
</evidence>
<dbReference type="CDD" id="cd06782">
    <property type="entry name" value="cpPDZ_CPP-like"/>
    <property type="match status" value="1"/>
</dbReference>
<gene>
    <name evidence="8" type="ORF">LVJ94_02920</name>
</gene>
<dbReference type="InterPro" id="IPR001478">
    <property type="entry name" value="PDZ"/>
</dbReference>
<name>A0ABZ2L608_9BACT</name>
<dbReference type="InterPro" id="IPR029045">
    <property type="entry name" value="ClpP/crotonase-like_dom_sf"/>
</dbReference>
<feature type="domain" description="PDZ" evidence="7">
    <location>
        <begin position="287"/>
        <end position="371"/>
    </location>
</feature>
<organism evidence="8 9">
    <name type="scientific">Pendulispora rubella</name>
    <dbReference type="NCBI Taxonomy" id="2741070"/>
    <lineage>
        <taxon>Bacteria</taxon>
        <taxon>Pseudomonadati</taxon>
        <taxon>Myxococcota</taxon>
        <taxon>Myxococcia</taxon>
        <taxon>Myxococcales</taxon>
        <taxon>Sorangiineae</taxon>
        <taxon>Pendulisporaceae</taxon>
        <taxon>Pendulispora</taxon>
    </lineage>
</organism>
<evidence type="ECO:0000256" key="3">
    <source>
        <dbReference type="ARBA" id="ARBA00022801"/>
    </source>
</evidence>
<dbReference type="InterPro" id="IPR020992">
    <property type="entry name" value="Tail_Prtase_C"/>
</dbReference>
<dbReference type="InterPro" id="IPR004447">
    <property type="entry name" value="Peptidase_S41A"/>
</dbReference>
<accession>A0ABZ2L608</accession>
<feature type="compositionally biased region" description="Basic and acidic residues" evidence="6">
    <location>
        <begin position="35"/>
        <end position="49"/>
    </location>
</feature>
<dbReference type="InterPro" id="IPR036034">
    <property type="entry name" value="PDZ_sf"/>
</dbReference>
<protein>
    <submittedName>
        <fullName evidence="8">Carboxy terminal-processing peptidase</fullName>
        <ecNumber evidence="8">3.4.21.102</ecNumber>
    </submittedName>
</protein>
<dbReference type="PANTHER" id="PTHR32060">
    <property type="entry name" value="TAIL-SPECIFIC PROTEASE"/>
    <property type="match status" value="1"/>
</dbReference>
<dbReference type="SUPFAM" id="SSF52096">
    <property type="entry name" value="ClpP/crotonase"/>
    <property type="match status" value="1"/>
</dbReference>
<dbReference type="Pfam" id="PF11818">
    <property type="entry name" value="DUF3340"/>
    <property type="match status" value="1"/>
</dbReference>
<keyword evidence="9" id="KW-1185">Reference proteome</keyword>
<feature type="region of interest" description="Disordered" evidence="6">
    <location>
        <begin position="16"/>
        <end position="49"/>
    </location>
</feature>
<dbReference type="CDD" id="cd07560">
    <property type="entry name" value="Peptidase_S41_CPP"/>
    <property type="match status" value="1"/>
</dbReference>
<keyword evidence="2 5" id="KW-0645">Protease</keyword>
<dbReference type="InterPro" id="IPR040573">
    <property type="entry name" value="TSP_N"/>
</dbReference>
<dbReference type="Gene3D" id="3.90.226.10">
    <property type="entry name" value="2-enoyl-CoA Hydratase, Chain A, domain 1"/>
    <property type="match status" value="1"/>
</dbReference>
<dbReference type="PANTHER" id="PTHR32060:SF22">
    <property type="entry name" value="CARBOXYL-TERMINAL-PROCESSING PEPTIDASE 3, CHLOROPLASTIC"/>
    <property type="match status" value="1"/>
</dbReference>
<evidence type="ECO:0000256" key="5">
    <source>
        <dbReference type="RuleBase" id="RU004404"/>
    </source>
</evidence>
<dbReference type="EC" id="3.4.21.102" evidence="8"/>
<dbReference type="NCBIfam" id="TIGR00225">
    <property type="entry name" value="prc"/>
    <property type="match status" value="1"/>
</dbReference>
<dbReference type="GO" id="GO:0004252">
    <property type="term" value="F:serine-type endopeptidase activity"/>
    <property type="evidence" value="ECO:0007669"/>
    <property type="project" value="UniProtKB-EC"/>
</dbReference>
<comment type="similarity">
    <text evidence="1 5">Belongs to the peptidase S41A family.</text>
</comment>
<dbReference type="InterPro" id="IPR005151">
    <property type="entry name" value="Tail-specific_protease"/>
</dbReference>
<evidence type="ECO:0000313" key="8">
    <source>
        <dbReference type="EMBL" id="WXB06197.1"/>
    </source>
</evidence>
<dbReference type="SMART" id="SM00228">
    <property type="entry name" value="PDZ"/>
    <property type="match status" value="1"/>
</dbReference>
<keyword evidence="4 5" id="KW-0720">Serine protease</keyword>
<reference evidence="8" key="1">
    <citation type="submission" date="2021-12" db="EMBL/GenBank/DDBJ databases">
        <title>Discovery of the Pendulisporaceae a myxobacterial family with distinct sporulation behavior and unique specialized metabolism.</title>
        <authorList>
            <person name="Garcia R."/>
            <person name="Popoff A."/>
            <person name="Bader C.D."/>
            <person name="Loehr J."/>
            <person name="Walesch S."/>
            <person name="Walt C."/>
            <person name="Boldt J."/>
            <person name="Bunk B."/>
            <person name="Haeckl F.J.F.P.J."/>
            <person name="Gunesch A.P."/>
            <person name="Birkelbach J."/>
            <person name="Nuebel U."/>
            <person name="Pietschmann T."/>
            <person name="Bach T."/>
            <person name="Mueller R."/>
        </authorList>
    </citation>
    <scope>NUCLEOTIDE SEQUENCE</scope>
    <source>
        <strain evidence="8">MSr11367</strain>
    </source>
</reference>
<evidence type="ECO:0000256" key="1">
    <source>
        <dbReference type="ARBA" id="ARBA00009179"/>
    </source>
</evidence>
<dbReference type="SMART" id="SM00245">
    <property type="entry name" value="TSPc"/>
    <property type="match status" value="1"/>
</dbReference>
<dbReference type="SUPFAM" id="SSF50156">
    <property type="entry name" value="PDZ domain-like"/>
    <property type="match status" value="1"/>
</dbReference>
<dbReference type="Pfam" id="PF03572">
    <property type="entry name" value="Peptidase_S41"/>
    <property type="match status" value="1"/>
</dbReference>